<dbReference type="Proteomes" id="UP000644020">
    <property type="component" value="Unassembled WGS sequence"/>
</dbReference>
<dbReference type="SUPFAM" id="SSF53850">
    <property type="entry name" value="Periplasmic binding protein-like II"/>
    <property type="match status" value="1"/>
</dbReference>
<feature type="compositionally biased region" description="Gly residues" evidence="1">
    <location>
        <begin position="754"/>
        <end position="791"/>
    </location>
</feature>
<dbReference type="RefSeq" id="WP_189974918.1">
    <property type="nucleotide sequence ID" value="NZ_BMUL01000001.1"/>
</dbReference>
<feature type="region of interest" description="Disordered" evidence="1">
    <location>
        <begin position="715"/>
        <end position="802"/>
    </location>
</feature>
<gene>
    <name evidence="2" type="ORF">GCM10010305_06720</name>
</gene>
<dbReference type="AlphaFoldDB" id="A0A918ST78"/>
<protein>
    <recommendedName>
        <fullName evidence="4">PBP domain-containing protein</fullName>
    </recommendedName>
</protein>
<evidence type="ECO:0000313" key="2">
    <source>
        <dbReference type="EMBL" id="GHA67316.1"/>
    </source>
</evidence>
<name>A0A918ST78_9ACTN</name>
<sequence>MTSADRSRRSFRSLRSFRSFRSFRRRAAGLGALLAALLLALLPLPPAPAAAAAPDASGGSAVTRRGAKGPYDDFSGLEVTVHQTKNLRGQGVRVSWKGAKPTQGVKTDFLQIMQCWGDDPAGPRRDQCQFGTGSVLGTGTNLLRRIIAAGQDPEETRYTEMIPSPEYPGQMTDPFVPFTPVSGPPTTKPTDWTYYSAADSNEEYLAVTQPDGTGEVGFNLQSVREAPHLGCGDPVGTGPGARGRNCWLVVVPRGSHDPDGSLANGQLHSSPFSATNWNRRLVFPLDFLPVGDACPDKTERRMTGSELVTEAVTSWQAALCAGGATRFTFSQRGEELARQSLLHPTASSPGLAFTVEPVPGGEAAGFVHAPVAVSGLVVGFFWEADRIGLVQRLRLTPRLLAKVLTASYPYDVRLLSDTAPVPAHLAGNPESILRDPDFLALNPQFEEYRQTVSSYPGGILLSADRSDTTRIVWNYLRADRDARSFLEGKPDPWGMKVNPNYRGLGILENGSDEFPKADPTLTEAVIVRGEKGVDYTQLDRSPYANDLHDAARLVRRGSNGAKDRAEVVDGAPKLVSGPVLSGSRRAYGLTEAATAVRYSLQIAALANADGAFVLPTTASLTEAVGQFRDSAVPGVLAADPARARKGAYPLTAVGYAAASTALPAADRADFARVMRYAAGPGQKQGTAPGELPLGYAPLPAPLRLRALAAADRLERGAPPAARPPATGTTSGGTDSGGATGTTGGGDPGTTATGTTGGTAGAAGGGSPGGGTGAAAGTTGAAGPGGAPGTGGPQLAAGTGSTPSQALGTIRWVLLGVLVAGGAAGLAGPAVLGRAGRRPTPSDSPRTGIRNLKSG</sequence>
<proteinExistence type="predicted"/>
<evidence type="ECO:0000313" key="3">
    <source>
        <dbReference type="Proteomes" id="UP000644020"/>
    </source>
</evidence>
<keyword evidence="3" id="KW-1185">Reference proteome</keyword>
<dbReference type="Gene3D" id="3.40.190.10">
    <property type="entry name" value="Periplasmic binding protein-like II"/>
    <property type="match status" value="1"/>
</dbReference>
<feature type="compositionally biased region" description="Gly residues" evidence="1">
    <location>
        <begin position="729"/>
        <end position="747"/>
    </location>
</feature>
<organism evidence="2 3">
    <name type="scientific">Streptomyces termitum</name>
    <dbReference type="NCBI Taxonomy" id="67368"/>
    <lineage>
        <taxon>Bacteria</taxon>
        <taxon>Bacillati</taxon>
        <taxon>Actinomycetota</taxon>
        <taxon>Actinomycetes</taxon>
        <taxon>Kitasatosporales</taxon>
        <taxon>Streptomycetaceae</taxon>
        <taxon>Streptomyces</taxon>
    </lineage>
</organism>
<feature type="region of interest" description="Disordered" evidence="1">
    <location>
        <begin position="828"/>
        <end position="854"/>
    </location>
</feature>
<dbReference type="EMBL" id="BMUL01000001">
    <property type="protein sequence ID" value="GHA67316.1"/>
    <property type="molecule type" value="Genomic_DNA"/>
</dbReference>
<evidence type="ECO:0000256" key="1">
    <source>
        <dbReference type="SAM" id="MobiDB-lite"/>
    </source>
</evidence>
<evidence type="ECO:0008006" key="4">
    <source>
        <dbReference type="Google" id="ProtNLM"/>
    </source>
</evidence>
<reference evidence="2" key="1">
    <citation type="journal article" date="2014" name="Int. J. Syst. Evol. Microbiol.">
        <title>Complete genome sequence of Corynebacterium casei LMG S-19264T (=DSM 44701T), isolated from a smear-ripened cheese.</title>
        <authorList>
            <consortium name="US DOE Joint Genome Institute (JGI-PGF)"/>
            <person name="Walter F."/>
            <person name="Albersmeier A."/>
            <person name="Kalinowski J."/>
            <person name="Ruckert C."/>
        </authorList>
    </citation>
    <scope>NUCLEOTIDE SEQUENCE</scope>
    <source>
        <strain evidence="2">JCM 4518</strain>
    </source>
</reference>
<reference evidence="2" key="2">
    <citation type="submission" date="2020-09" db="EMBL/GenBank/DDBJ databases">
        <authorList>
            <person name="Sun Q."/>
            <person name="Ohkuma M."/>
        </authorList>
    </citation>
    <scope>NUCLEOTIDE SEQUENCE</scope>
    <source>
        <strain evidence="2">JCM 4518</strain>
    </source>
</reference>
<feature type="compositionally biased region" description="Low complexity" evidence="1">
    <location>
        <begin position="715"/>
        <end position="728"/>
    </location>
</feature>
<accession>A0A918ST78</accession>
<comment type="caution">
    <text evidence="2">The sequence shown here is derived from an EMBL/GenBank/DDBJ whole genome shotgun (WGS) entry which is preliminary data.</text>
</comment>